<dbReference type="Pfam" id="PF06739">
    <property type="entry name" value="SBBP"/>
    <property type="match status" value="3"/>
</dbReference>
<comment type="caution">
    <text evidence="1">The sequence shown here is derived from an EMBL/GenBank/DDBJ whole genome shotgun (WGS) entry which is preliminary data.</text>
</comment>
<reference evidence="1 2" key="1">
    <citation type="submission" date="2017-12" db="EMBL/GenBank/DDBJ databases">
        <authorList>
            <person name="Paulsen S."/>
            <person name="Gram L.K."/>
        </authorList>
    </citation>
    <scope>NUCLEOTIDE SEQUENCE [LARGE SCALE GENOMIC DNA]</scope>
    <source>
        <strain evidence="1 2">S1189</strain>
    </source>
</reference>
<accession>A0A5S3YRR7</accession>
<dbReference type="InterPro" id="IPR052918">
    <property type="entry name" value="Motility_Chemotaxis_Reg"/>
</dbReference>
<proteinExistence type="predicted"/>
<evidence type="ECO:0000313" key="1">
    <source>
        <dbReference type="EMBL" id="TMP79713.1"/>
    </source>
</evidence>
<organism evidence="1 2">
    <name type="scientific">Pseudoalteromonas phenolica</name>
    <dbReference type="NCBI Taxonomy" id="161398"/>
    <lineage>
        <taxon>Bacteria</taxon>
        <taxon>Pseudomonadati</taxon>
        <taxon>Pseudomonadota</taxon>
        <taxon>Gammaproteobacteria</taxon>
        <taxon>Alteromonadales</taxon>
        <taxon>Pseudoalteromonadaceae</taxon>
        <taxon>Pseudoalteromonas</taxon>
    </lineage>
</organism>
<dbReference type="AlphaFoldDB" id="A0A5S3YRR7"/>
<protein>
    <recommendedName>
        <fullName evidence="3">Beta-propeller repeat protein</fullName>
    </recommendedName>
</protein>
<dbReference type="Proteomes" id="UP000307362">
    <property type="component" value="Unassembled WGS sequence"/>
</dbReference>
<sequence length="491" mass="53556">MKLFTAPPYLLILFCLVISVKVFANEQYVIHHSTFIGGEGTDDCDTVTIDHSGNTLLGCHSTSRYLANKKLNRFNHKGGMDAFVIKINKHSNNIDFITQLGGDEWDGVQGLATDASGNIYAVGSTYSSNFPTSANAQQIKFAGKSDAFLVKLNQHGEIIWSTLFGGAEDEDGRNLVLDDHGNIHIIGRTNSKDLTVTEDAIQPDLAGQTDAFIASFTPQGRLLFSSYLGGKGYDKGFDIKLLSSGKKAIVGSTDSIDFPVKNAIYHHPFGQEDMFVVLLNDKNNQIEFATYIGGAGIDTGVSIIIDSQDNILAVGQTHSPNMSGGHHIQKKRLKGKSDVFIVKINSKTHTLTNLDYLGGSGIDRPRNALVDDSDNIIIIGQTNSEALHLNDSVTAKPLGIWGDIKQYFKTYFNDNYDNGFIIKLDNNGSQVLLSAVLGGDKTDVFEGAVIDKHNMLTVTGLSNSHNFETIKPLQSEFKGGRFDIILMKIKL</sequence>
<dbReference type="OrthoDB" id="5555650at2"/>
<evidence type="ECO:0000313" key="2">
    <source>
        <dbReference type="Proteomes" id="UP000307362"/>
    </source>
</evidence>
<dbReference type="PANTHER" id="PTHR35580">
    <property type="entry name" value="CELL SURFACE GLYCOPROTEIN (S-LAYER PROTEIN)-LIKE PROTEIN"/>
    <property type="match status" value="1"/>
</dbReference>
<dbReference type="InterPro" id="IPR010620">
    <property type="entry name" value="SBBP_repeat"/>
</dbReference>
<dbReference type="InterPro" id="IPR011047">
    <property type="entry name" value="Quinoprotein_ADH-like_sf"/>
</dbReference>
<dbReference type="EMBL" id="PNCM01000028">
    <property type="protein sequence ID" value="TMP79713.1"/>
    <property type="molecule type" value="Genomic_DNA"/>
</dbReference>
<reference evidence="2" key="2">
    <citation type="submission" date="2019-06" db="EMBL/GenBank/DDBJ databases">
        <title>Co-occurence of chitin degradation, pigmentation and bioactivity in marine Pseudoalteromonas.</title>
        <authorList>
            <person name="Sonnenschein E.C."/>
            <person name="Bech P.K."/>
        </authorList>
    </citation>
    <scope>NUCLEOTIDE SEQUENCE [LARGE SCALE GENOMIC DNA]</scope>
    <source>
        <strain evidence="2">S1189</strain>
    </source>
</reference>
<dbReference type="PANTHER" id="PTHR35580:SF1">
    <property type="entry name" value="PHYTASE-LIKE DOMAIN-CONTAINING PROTEIN"/>
    <property type="match status" value="1"/>
</dbReference>
<dbReference type="SUPFAM" id="SSF50998">
    <property type="entry name" value="Quinoprotein alcohol dehydrogenase-like"/>
    <property type="match status" value="1"/>
</dbReference>
<evidence type="ECO:0008006" key="3">
    <source>
        <dbReference type="Google" id="ProtNLM"/>
    </source>
</evidence>
<gene>
    <name evidence="1" type="ORF">CWB73_13140</name>
</gene>
<dbReference type="RefSeq" id="WP_138568053.1">
    <property type="nucleotide sequence ID" value="NZ_PNCM01000028.1"/>
</dbReference>
<name>A0A5S3YRR7_9GAMM</name>